<sequence length="285" mass="31468">MRCVTLLENSALTDDLGAEHGLSFYIESDGFHLLFDMGATGLYAENAKKLGIDLGSVDAAVISHGHHDHGGGLAAFLRINDQARVYVNRYAFNHHFAKDGEGNTKYIGLDEHLQHHERLIFTGEEQIIREGFSLFAGVSGEGFRPSGNDSLWMEQGNELVADVFAHEQNLVICEVSGEADSQDKSSEKLFLIAGCAHQGIDRIFNHFKSKWGRYPDVAIGGFHLHNRATGTSESPERIRELAAFLMKTETVLYTGHCTGEEAYQLLKEIMGDRIHYLAGGSDISL</sequence>
<evidence type="ECO:0000313" key="3">
    <source>
        <dbReference type="Proteomes" id="UP001407405"/>
    </source>
</evidence>
<comment type="caution">
    <text evidence="2">The sequence shown here is derived from an EMBL/GenBank/DDBJ whole genome shotgun (WGS) entry which is preliminary data.</text>
</comment>
<protein>
    <submittedName>
        <fullName evidence="2">MBL fold metallo-hydrolase</fullName>
    </submittedName>
</protein>
<dbReference type="RefSeq" id="WP_343184317.1">
    <property type="nucleotide sequence ID" value="NZ_JBCITM010000001.1"/>
</dbReference>
<dbReference type="CDD" id="cd07713">
    <property type="entry name" value="DHPS-like_MBL-fold"/>
    <property type="match status" value="1"/>
</dbReference>
<dbReference type="InterPro" id="IPR001279">
    <property type="entry name" value="Metallo-B-lactamas"/>
</dbReference>
<dbReference type="PANTHER" id="PTHR13754">
    <property type="entry name" value="METALLO-BETA-LACTAMASE SUPERFAMILY PROTEIN"/>
    <property type="match status" value="1"/>
</dbReference>
<dbReference type="EMBL" id="JBCITM010000001">
    <property type="protein sequence ID" value="MEN1758932.1"/>
    <property type="molecule type" value="Genomic_DNA"/>
</dbReference>
<dbReference type="Gene3D" id="3.60.15.10">
    <property type="entry name" value="Ribonuclease Z/Hydroxyacylglutathione hydrolase-like"/>
    <property type="match status" value="1"/>
</dbReference>
<dbReference type="InterPro" id="IPR052926">
    <property type="entry name" value="Metallo-beta-lactamase_dom"/>
</dbReference>
<accession>A0ABU9VP54</accession>
<dbReference type="Proteomes" id="UP001407405">
    <property type="component" value="Unassembled WGS sequence"/>
</dbReference>
<dbReference type="InterPro" id="IPR041712">
    <property type="entry name" value="DHPS-like_MBL-fold"/>
</dbReference>
<proteinExistence type="predicted"/>
<name>A0ABU9VP54_9CLOT</name>
<keyword evidence="3" id="KW-1185">Reference proteome</keyword>
<dbReference type="InterPro" id="IPR036866">
    <property type="entry name" value="RibonucZ/Hydroxyglut_hydro"/>
</dbReference>
<evidence type="ECO:0000313" key="2">
    <source>
        <dbReference type="EMBL" id="MEN1758932.1"/>
    </source>
</evidence>
<dbReference type="Pfam" id="PF00753">
    <property type="entry name" value="Lactamase_B"/>
    <property type="match status" value="1"/>
</dbReference>
<organism evidence="2 3">
    <name type="scientific">Anoxynatronum sibiricum</name>
    <dbReference type="NCBI Taxonomy" id="210623"/>
    <lineage>
        <taxon>Bacteria</taxon>
        <taxon>Bacillati</taxon>
        <taxon>Bacillota</taxon>
        <taxon>Clostridia</taxon>
        <taxon>Eubacteriales</taxon>
        <taxon>Clostridiaceae</taxon>
        <taxon>Anoxynatronum</taxon>
    </lineage>
</organism>
<gene>
    <name evidence="2" type="ORF">AAIG11_00470</name>
</gene>
<dbReference type="PANTHER" id="PTHR13754:SF13">
    <property type="entry name" value="METALLO-BETA-LACTAMASE SUPERFAMILY PROTEIN (AFU_ORTHOLOGUE AFUA_3G07630)"/>
    <property type="match status" value="1"/>
</dbReference>
<dbReference type="SUPFAM" id="SSF56281">
    <property type="entry name" value="Metallo-hydrolase/oxidoreductase"/>
    <property type="match status" value="1"/>
</dbReference>
<reference evidence="2 3" key="1">
    <citation type="submission" date="2024-04" db="EMBL/GenBank/DDBJ databases">
        <title>Genome sequencing and metabolic network reconstruction of aminoacids and betaine degradation by Anoxynatronum sibiricum.</title>
        <authorList>
            <person name="Detkova E.N."/>
            <person name="Boltjanskaja Y.V."/>
            <person name="Mardanov A.V."/>
            <person name="Kevbrin V."/>
        </authorList>
    </citation>
    <scope>NUCLEOTIDE SEQUENCE [LARGE SCALE GENOMIC DNA]</scope>
    <source>
        <strain evidence="2 3">Z-7981</strain>
    </source>
</reference>
<feature type="domain" description="Metallo-beta-lactamase" evidence="1">
    <location>
        <begin position="18"/>
        <end position="95"/>
    </location>
</feature>
<evidence type="ECO:0000259" key="1">
    <source>
        <dbReference type="Pfam" id="PF00753"/>
    </source>
</evidence>